<evidence type="ECO:0000313" key="1">
    <source>
        <dbReference type="EMBL" id="QIJ72893.1"/>
    </source>
</evidence>
<dbReference type="KEGG" id="tav:G4V39_08585"/>
<sequence length="102" mass="12018">MPHPGRMCRGAEMGRGPYEKCGLVRETSLPPGKTIHQSFEITFPYQDMVKDGRFVDRILKTKRLNTRVRLWYLPFGGFDGNEVLWFEKDLSLELKGDWVWKR</sequence>
<dbReference type="AlphaFoldDB" id="A0A6G7PZR2"/>
<evidence type="ECO:0000313" key="2">
    <source>
        <dbReference type="Proteomes" id="UP000502179"/>
    </source>
</evidence>
<accession>A0A6G7PZR2</accession>
<gene>
    <name evidence="1" type="ORF">G4V39_08585</name>
</gene>
<reference evidence="1 2" key="1">
    <citation type="submission" date="2020-02" db="EMBL/GenBank/DDBJ databases">
        <title>Genome analysis of Thermosulfuriphilus ammonigenes ST65T, an anaerobic thermophilic chemolithoautotrophic bacterium isolated from a deep-sea hydrothermal vent.</title>
        <authorList>
            <person name="Slobodkina G."/>
            <person name="Allioux M."/>
            <person name="Merkel A."/>
            <person name="Alain K."/>
            <person name="Jebbar M."/>
            <person name="Slobodkin A."/>
        </authorList>
    </citation>
    <scope>NUCLEOTIDE SEQUENCE [LARGE SCALE GENOMIC DNA]</scope>
    <source>
        <strain evidence="1 2">ST65</strain>
    </source>
</reference>
<dbReference type="Proteomes" id="UP000502179">
    <property type="component" value="Chromosome"/>
</dbReference>
<name>A0A6G7PZR2_9BACT</name>
<keyword evidence="2" id="KW-1185">Reference proteome</keyword>
<proteinExistence type="predicted"/>
<organism evidence="1 2">
    <name type="scientific">Thermosulfuriphilus ammonigenes</name>
    <dbReference type="NCBI Taxonomy" id="1936021"/>
    <lineage>
        <taxon>Bacteria</taxon>
        <taxon>Pseudomonadati</taxon>
        <taxon>Thermodesulfobacteriota</taxon>
        <taxon>Thermodesulfobacteria</taxon>
        <taxon>Thermodesulfobacteriales</taxon>
        <taxon>Thermodesulfobacteriaceae</taxon>
        <taxon>Thermosulfuriphilus</taxon>
    </lineage>
</organism>
<dbReference type="EMBL" id="CP048877">
    <property type="protein sequence ID" value="QIJ72893.1"/>
    <property type="molecule type" value="Genomic_DNA"/>
</dbReference>
<protein>
    <submittedName>
        <fullName evidence="1">Uncharacterized protein</fullName>
    </submittedName>
</protein>